<dbReference type="Pfam" id="PF12840">
    <property type="entry name" value="HTH_20"/>
    <property type="match status" value="1"/>
</dbReference>
<evidence type="ECO:0000256" key="1">
    <source>
        <dbReference type="SAM" id="MobiDB-lite"/>
    </source>
</evidence>
<dbReference type="InterPro" id="IPR036390">
    <property type="entry name" value="WH_DNA-bd_sf"/>
</dbReference>
<sequence>MMALRHDDVLAALRDAGTPLSVVDVAQRLSIHPNTARFHLEALVKRGRAETIKPSRTKPGRPPRMFRAATGMDPDGPRDYRMLATVLADAFARQRDPQGRAVAAGRTWAKEKAIAHDAYDAPKADQALDRLTGLLAELGFAPERRSGDGDFGEIGLRNCPFLELADSRRDVICPVHLGLMQGALEAWDAPLTVDALIPFAEPGLCVADLAPKRRVS</sequence>
<evidence type="ECO:0000313" key="2">
    <source>
        <dbReference type="EMBL" id="BBY44720.1"/>
    </source>
</evidence>
<proteinExistence type="predicted"/>
<protein>
    <submittedName>
        <fullName evidence="2">Transcriptional regulator</fullName>
    </submittedName>
</protein>
<feature type="region of interest" description="Disordered" evidence="1">
    <location>
        <begin position="51"/>
        <end position="73"/>
    </location>
</feature>
<dbReference type="KEGG" id="mcee:MCEL_30150"/>
<evidence type="ECO:0000313" key="3">
    <source>
        <dbReference type="Proteomes" id="UP000466431"/>
    </source>
</evidence>
<keyword evidence="3" id="KW-1185">Reference proteome</keyword>
<name>A0A7I7RK85_MYCCF</name>
<reference evidence="2 3" key="1">
    <citation type="journal article" date="2019" name="Emerg. Microbes Infect.">
        <title>Comprehensive subspecies identification of 175 nontuberculous mycobacteria species based on 7547 genomic profiles.</title>
        <authorList>
            <person name="Matsumoto Y."/>
            <person name="Kinjo T."/>
            <person name="Motooka D."/>
            <person name="Nabeya D."/>
            <person name="Jung N."/>
            <person name="Uechi K."/>
            <person name="Horii T."/>
            <person name="Iida T."/>
            <person name="Fujita J."/>
            <person name="Nakamura S."/>
        </authorList>
    </citation>
    <scope>NUCLEOTIDE SEQUENCE [LARGE SCALE GENOMIC DNA]</scope>
    <source>
        <strain evidence="2 3">JCM 18439</strain>
    </source>
</reference>
<organism evidence="2 3">
    <name type="scientific">Mycolicibacterium celeriflavum</name>
    <name type="common">Mycobacterium celeriflavum</name>
    <dbReference type="NCBI Taxonomy" id="1249101"/>
    <lineage>
        <taxon>Bacteria</taxon>
        <taxon>Bacillati</taxon>
        <taxon>Actinomycetota</taxon>
        <taxon>Actinomycetes</taxon>
        <taxon>Mycobacteriales</taxon>
        <taxon>Mycobacteriaceae</taxon>
        <taxon>Mycolicibacterium</taxon>
    </lineage>
</organism>
<dbReference type="SUPFAM" id="SSF46785">
    <property type="entry name" value="Winged helix' DNA-binding domain"/>
    <property type="match status" value="1"/>
</dbReference>
<accession>A0A7I7RK85</accession>
<dbReference type="Proteomes" id="UP000466431">
    <property type="component" value="Chromosome"/>
</dbReference>
<gene>
    <name evidence="2" type="ORF">MCEL_30150</name>
</gene>
<dbReference type="AlphaFoldDB" id="A0A7I7RK85"/>
<dbReference type="EMBL" id="AP022591">
    <property type="protein sequence ID" value="BBY44720.1"/>
    <property type="molecule type" value="Genomic_DNA"/>
</dbReference>